<name>A0A7J5JDB9_BACT4</name>
<evidence type="ECO:0000313" key="1">
    <source>
        <dbReference type="EMBL" id="KAB4448857.1"/>
    </source>
</evidence>
<sequence length="38" mass="4460">MFKTFQVCRKGNAVPVNTYRFPLKGCMLRRLSGLRSHF</sequence>
<organism evidence="1 2">
    <name type="scientific">Bacteroides thetaiotaomicron</name>
    <dbReference type="NCBI Taxonomy" id="818"/>
    <lineage>
        <taxon>Bacteria</taxon>
        <taxon>Pseudomonadati</taxon>
        <taxon>Bacteroidota</taxon>
        <taxon>Bacteroidia</taxon>
        <taxon>Bacteroidales</taxon>
        <taxon>Bacteroidaceae</taxon>
        <taxon>Bacteroides</taxon>
    </lineage>
</organism>
<dbReference type="Proteomes" id="UP000460317">
    <property type="component" value="Unassembled WGS sequence"/>
</dbReference>
<evidence type="ECO:0000313" key="2">
    <source>
        <dbReference type="Proteomes" id="UP000460317"/>
    </source>
</evidence>
<gene>
    <name evidence="1" type="ORF">GAN93_21180</name>
</gene>
<comment type="caution">
    <text evidence="1">The sequence shown here is derived from an EMBL/GenBank/DDBJ whole genome shotgun (WGS) entry which is preliminary data.</text>
</comment>
<proteinExistence type="predicted"/>
<dbReference type="AlphaFoldDB" id="A0A7J5JDB9"/>
<reference evidence="1 2" key="1">
    <citation type="journal article" date="2019" name="Nat. Med.">
        <title>A library of human gut bacterial isolates paired with longitudinal multiomics data enables mechanistic microbiome research.</title>
        <authorList>
            <person name="Poyet M."/>
            <person name="Groussin M."/>
            <person name="Gibbons S.M."/>
            <person name="Avila-Pacheco J."/>
            <person name="Jiang X."/>
            <person name="Kearney S.M."/>
            <person name="Perrotta A.R."/>
            <person name="Berdy B."/>
            <person name="Zhao S."/>
            <person name="Lieberman T.D."/>
            <person name="Swanson P.K."/>
            <person name="Smith M."/>
            <person name="Roesemann S."/>
            <person name="Alexander J.E."/>
            <person name="Rich S.A."/>
            <person name="Livny J."/>
            <person name="Vlamakis H."/>
            <person name="Clish C."/>
            <person name="Bullock K."/>
            <person name="Deik A."/>
            <person name="Scott J."/>
            <person name="Pierce K.A."/>
            <person name="Xavier R.J."/>
            <person name="Alm E.J."/>
        </authorList>
    </citation>
    <scope>NUCLEOTIDE SEQUENCE [LARGE SCALE GENOMIC DNA]</scope>
    <source>
        <strain evidence="1 2">BIOML-A165</strain>
    </source>
</reference>
<dbReference type="EMBL" id="WCSB01000026">
    <property type="protein sequence ID" value="KAB4448857.1"/>
    <property type="molecule type" value="Genomic_DNA"/>
</dbReference>
<protein>
    <submittedName>
        <fullName evidence="1">Peptide chain release factor 1</fullName>
    </submittedName>
</protein>
<accession>A0A7J5JDB9</accession>